<dbReference type="InterPro" id="IPR021301">
    <property type="entry name" value="DUF2779"/>
</dbReference>
<organism evidence="2 3">
    <name type="scientific">Candidatus Xianfuyuplasma coldseepsis</name>
    <dbReference type="NCBI Taxonomy" id="2782163"/>
    <lineage>
        <taxon>Bacteria</taxon>
        <taxon>Bacillati</taxon>
        <taxon>Mycoplasmatota</taxon>
        <taxon>Mollicutes</taxon>
        <taxon>Candidatus Izemoplasmatales</taxon>
        <taxon>Candidatus Izemoplasmataceae</taxon>
        <taxon>Candidatus Xianfuyuplasma</taxon>
    </lineage>
</organism>
<proteinExistence type="predicted"/>
<evidence type="ECO:0000259" key="1">
    <source>
        <dbReference type="Pfam" id="PF11074"/>
    </source>
</evidence>
<dbReference type="Pfam" id="PF11074">
    <property type="entry name" value="DUF2779"/>
    <property type="match status" value="1"/>
</dbReference>
<evidence type="ECO:0000313" key="3">
    <source>
        <dbReference type="Proteomes" id="UP000514720"/>
    </source>
</evidence>
<keyword evidence="3" id="KW-1185">Reference proteome</keyword>
<reference evidence="2 3" key="1">
    <citation type="submission" date="2020-02" db="EMBL/GenBank/DDBJ databases">
        <authorList>
            <person name="Zheng R.K."/>
            <person name="Sun C.M."/>
        </authorList>
    </citation>
    <scope>NUCLEOTIDE SEQUENCE [LARGE SCALE GENOMIC DNA]</scope>
    <source>
        <strain evidence="3">zrk13</strain>
    </source>
</reference>
<accession>A0A7L7KU36</accession>
<dbReference type="Proteomes" id="UP000514720">
    <property type="component" value="Chromosome"/>
</dbReference>
<dbReference type="AlphaFoldDB" id="A0A7L7KU36"/>
<sequence>MNRMNITKSAFMEYIRCNRYPALNHIYKRKDFDDALLDRYYDIIDGLGSSAIDIDDDVLSPDLEHLEVMMPYFTKIEVLAARKIMSEWQGQTRYGTEYGEQKLFLRDHNGFNLMCYVDIYNKQDHHVNIVEVKGTTSNKYMSMAYTEDRIQYPIFELYEDGILHLREERNPELCANEKYNRKRQRLLERFSDEGVYVYDLAFQRFVIEADLSNAKYYLGVLNHEYVFDGTYFEGEPVYTNDSIRFIDVSILTKELQPKIERDIDVIIERIKNDNEDRVRLGKHCQLKKQRECVFKDLCYDQFPKTNNILQYIDKHHGFKDEAGNKYDVFELIEEGFRTMEDIPHEWLSRRNNQIQRDCAITHKPFVDRDKIRDGIAEIEYPIYHLDFESFPCPLPRFRGEKPYMQSLFQFSLHIETTPGSCDKIADHYEYLSRNHEDNREELVRLLCESIGDTGSVMVYNQAFEKTRIKELAELFPAYSEKLLAINERLFDLMHIIKTNSKLYEGLGYDADRAKTVNYYHEDLVGSYSIKKVLPIFSDLTYQGMTVGNGMEAVYAYASYPKFDADDLRNMQAALIQYCQQDTWAMVEILNQLRKI</sequence>
<dbReference type="KEGG" id="xcl:G4Z02_08365"/>
<dbReference type="RefSeq" id="WP_258877564.1">
    <property type="nucleotide sequence ID" value="NZ_CP048914.1"/>
</dbReference>
<dbReference type="EMBL" id="CP048914">
    <property type="protein sequence ID" value="QMS85756.1"/>
    <property type="molecule type" value="Genomic_DNA"/>
</dbReference>
<name>A0A7L7KU36_9MOLU</name>
<feature type="domain" description="DUF2779" evidence="1">
    <location>
        <begin position="383"/>
        <end position="528"/>
    </location>
</feature>
<evidence type="ECO:0000313" key="2">
    <source>
        <dbReference type="EMBL" id="QMS85756.1"/>
    </source>
</evidence>
<protein>
    <submittedName>
        <fullName evidence="2">DUF2779 domain-containing protein</fullName>
    </submittedName>
</protein>
<gene>
    <name evidence="2" type="ORF">G4Z02_08365</name>
</gene>